<dbReference type="SUPFAM" id="SSF52540">
    <property type="entry name" value="P-loop containing nucleoside triphosphate hydrolases"/>
    <property type="match status" value="1"/>
</dbReference>
<comment type="caution">
    <text evidence="3">The sequence shown here is derived from an EMBL/GenBank/DDBJ whole genome shotgun (WGS) entry which is preliminary data.</text>
</comment>
<evidence type="ECO:0000256" key="1">
    <source>
        <dbReference type="SAM" id="Coils"/>
    </source>
</evidence>
<dbReference type="InterPro" id="IPR027417">
    <property type="entry name" value="P-loop_NTPase"/>
</dbReference>
<protein>
    <submittedName>
        <fullName evidence="3">ATPase AAA</fullName>
    </submittedName>
</protein>
<dbReference type="AlphaFoldDB" id="A0A401G0R3"/>
<dbReference type="Pfam" id="PF13304">
    <property type="entry name" value="AAA_21"/>
    <property type="match status" value="1"/>
</dbReference>
<dbReference type="Proteomes" id="UP000288096">
    <property type="component" value="Unassembled WGS sequence"/>
</dbReference>
<keyword evidence="1" id="KW-0175">Coiled coil</keyword>
<dbReference type="EMBL" id="BEXT01000001">
    <property type="protein sequence ID" value="GBC62809.1"/>
    <property type="molecule type" value="Genomic_DNA"/>
</dbReference>
<dbReference type="GO" id="GO:0016887">
    <property type="term" value="F:ATP hydrolysis activity"/>
    <property type="evidence" value="ECO:0007669"/>
    <property type="project" value="InterPro"/>
</dbReference>
<accession>A0A401G0R3</accession>
<dbReference type="PANTHER" id="PTHR43581">
    <property type="entry name" value="ATP/GTP PHOSPHATASE"/>
    <property type="match status" value="1"/>
</dbReference>
<organism evidence="3 4">
    <name type="scientific">Desulfonema ishimotonii</name>
    <dbReference type="NCBI Taxonomy" id="45657"/>
    <lineage>
        <taxon>Bacteria</taxon>
        <taxon>Pseudomonadati</taxon>
        <taxon>Thermodesulfobacteriota</taxon>
        <taxon>Desulfobacteria</taxon>
        <taxon>Desulfobacterales</taxon>
        <taxon>Desulfococcaceae</taxon>
        <taxon>Desulfonema</taxon>
    </lineage>
</organism>
<evidence type="ECO:0000259" key="2">
    <source>
        <dbReference type="SMART" id="SM00382"/>
    </source>
</evidence>
<proteinExistence type="predicted"/>
<evidence type="ECO:0000313" key="4">
    <source>
        <dbReference type="Proteomes" id="UP000288096"/>
    </source>
</evidence>
<name>A0A401G0R3_9BACT</name>
<sequence>MADVFITELKINKVRHLENITIPLAADERKHLILTGKNGSGKTSVLLAAKNYLRAIESSQLKFLQKLIQEIESIKNLYKNSLAKGADNNLKASEQNAKREKRINSRQKIIDQFYKGIIPEFNSIPVTEQLYTKGDFIYGAFDAERISSFSSPEGIKKIELKDNYGIDEHPGSHFLQYLVNLKADRSFARDDNDMETVDKITRWFDFFENSLKKIFEDDTLRLEFDRKNYTFSILRQGREKFDFNTLSDGYSAILNIVTDLILRMEKHRVKNYDIQGVVLIDEIEAHLHIELQKKILPFLTEFFPKIQFIVSTHSPFVLNSVDNAVIYDLENRLLVTDLSGYSYEGIVESYFDADSYSEKIKSKIQAYEALVNKSDRSESEEEQMMSLRMYLKEIPAKLSKELVAKFHQIELSRIGKKNG</sequence>
<gene>
    <name evidence="3" type="ORF">DENIS_3786</name>
</gene>
<dbReference type="Gene3D" id="3.40.50.300">
    <property type="entry name" value="P-loop containing nucleotide triphosphate hydrolases"/>
    <property type="match status" value="1"/>
</dbReference>
<reference evidence="4" key="2">
    <citation type="submission" date="2019-01" db="EMBL/GenBank/DDBJ databases">
        <title>Genome sequence of Desulfonema ishimotonii strain Tokyo 01.</title>
        <authorList>
            <person name="Fukui M."/>
        </authorList>
    </citation>
    <scope>NUCLEOTIDE SEQUENCE [LARGE SCALE GENOMIC DNA]</scope>
    <source>
        <strain evidence="4">Tokyo 01</strain>
    </source>
</reference>
<dbReference type="PANTHER" id="PTHR43581:SF4">
    <property type="entry name" value="ATP_GTP PHOSPHATASE"/>
    <property type="match status" value="1"/>
</dbReference>
<feature type="domain" description="AAA+ ATPase" evidence="2">
    <location>
        <begin position="28"/>
        <end position="339"/>
    </location>
</feature>
<reference evidence="4" key="1">
    <citation type="submission" date="2017-11" db="EMBL/GenBank/DDBJ databases">
        <authorList>
            <person name="Watanabe M."/>
            <person name="Kojima H."/>
        </authorList>
    </citation>
    <scope>NUCLEOTIDE SEQUENCE [LARGE SCALE GENOMIC DNA]</scope>
    <source>
        <strain evidence="4">Tokyo 01</strain>
    </source>
</reference>
<dbReference type="InterPro" id="IPR003593">
    <property type="entry name" value="AAA+_ATPase"/>
</dbReference>
<dbReference type="GO" id="GO:0005524">
    <property type="term" value="F:ATP binding"/>
    <property type="evidence" value="ECO:0007669"/>
    <property type="project" value="InterPro"/>
</dbReference>
<feature type="coiled-coil region" evidence="1">
    <location>
        <begin position="64"/>
        <end position="103"/>
    </location>
</feature>
<dbReference type="InterPro" id="IPR003959">
    <property type="entry name" value="ATPase_AAA_core"/>
</dbReference>
<dbReference type="OrthoDB" id="9784297at2"/>
<dbReference type="SMART" id="SM00382">
    <property type="entry name" value="AAA"/>
    <property type="match status" value="1"/>
</dbReference>
<keyword evidence="4" id="KW-1185">Reference proteome</keyword>
<dbReference type="RefSeq" id="WP_124329955.1">
    <property type="nucleotide sequence ID" value="NZ_BEXT01000001.1"/>
</dbReference>
<dbReference type="InterPro" id="IPR051396">
    <property type="entry name" value="Bact_Antivir_Def_Nuclease"/>
</dbReference>
<evidence type="ECO:0000313" key="3">
    <source>
        <dbReference type="EMBL" id="GBC62809.1"/>
    </source>
</evidence>